<evidence type="ECO:0000256" key="8">
    <source>
        <dbReference type="ARBA" id="ARBA00034617"/>
    </source>
</evidence>
<dbReference type="SMART" id="SM00487">
    <property type="entry name" value="DEXDc"/>
    <property type="match status" value="1"/>
</dbReference>
<sequence length="723" mass="77302">MTNAERAALRASADSVLARLVGDATGAARLREDQWRAIEALVADKRRALVVQRTGWGKSAVYFVATSLLRAQGGGPTVIVSPLLALMRNQVEAAARAGISARTINSSNSEEWDTIQAEVAAGEVDVLLVSPERLNNPDFRDQVLPALSAATGLLVVDEAHCISDWGHDFRPDYRRLRTMLAELPSGVPVLATTATANARVTADVAEQLGTGAGTDALVLRGALDRESLSLNVLGLPDAAHRLAWLADHLVDLPGSGIIYTLTVAAAEEVTAYLRQCGHTVTSYTGRTENADRQQAEEDLLANRVKALVATSALGMGFDKPDLGFVVHLGSPSSPIAYYQQVGRAGRGVEHAEVLLLPGKEDEAIWQYFASVAFPPEELVRRTLDVLAHADRPLSLPALEPLVELRRTRLETMLKVLDVDGAVHRVKGGWTSTGQPWEYDAERYAWVARQRRTEQQAMRDYATTTACRMEFLRLQLDDEEAAPCGRCDNCAGARFTDKVSGGALDAARGELGRPGVDVEPRKMWPTGLTAVGVDLRGRVPAGERSFPGRALGRLSDIGWGNRLRPMLAPQSPDGPVPDDVVNAVVSVLADWAKGPGGWASGLEDAPPRPVGVVTVASRSKPQLVGSLGSRISEVGRMPLLGTVEYAPGAEGGHISRTNSAQRVRALHEAFTVSPELTEALTSAAGPVLLVDDLSDTGWTLAVATRLLRRAGAQGVFPLVLAVQT</sequence>
<dbReference type="SMART" id="SM00490">
    <property type="entry name" value="HELICc"/>
    <property type="match status" value="1"/>
</dbReference>
<dbReference type="InterPro" id="IPR027417">
    <property type="entry name" value="P-loop_NTPase"/>
</dbReference>
<dbReference type="NCBIfam" id="TIGR00614">
    <property type="entry name" value="recQ_fam"/>
    <property type="match status" value="1"/>
</dbReference>
<dbReference type="Gene3D" id="3.40.50.2020">
    <property type="match status" value="1"/>
</dbReference>
<evidence type="ECO:0000256" key="1">
    <source>
        <dbReference type="ARBA" id="ARBA00005446"/>
    </source>
</evidence>
<dbReference type="CDD" id="cd06223">
    <property type="entry name" value="PRTases_typeI"/>
    <property type="match status" value="1"/>
</dbReference>
<proteinExistence type="inferred from homology"/>
<keyword evidence="7" id="KW-0413">Isomerase</keyword>
<evidence type="ECO:0000256" key="9">
    <source>
        <dbReference type="ARBA" id="ARBA00034808"/>
    </source>
</evidence>
<dbReference type="Gene3D" id="3.40.50.300">
    <property type="entry name" value="P-loop containing nucleotide triphosphate hydrolases"/>
    <property type="match status" value="2"/>
</dbReference>
<feature type="domain" description="Helicase ATP-binding" evidence="10">
    <location>
        <begin position="39"/>
        <end position="214"/>
    </location>
</feature>
<dbReference type="PROSITE" id="PS51194">
    <property type="entry name" value="HELICASE_CTER"/>
    <property type="match status" value="1"/>
</dbReference>
<reference evidence="12" key="1">
    <citation type="submission" date="2022-10" db="EMBL/GenBank/DDBJ databases">
        <title>The complete genomes of actinobacterial strains from the NBC collection.</title>
        <authorList>
            <person name="Joergensen T.S."/>
            <person name="Alvarez Arevalo M."/>
            <person name="Sterndorff E.B."/>
            <person name="Faurdal D."/>
            <person name="Vuksanovic O."/>
            <person name="Mourched A.-S."/>
            <person name="Charusanti P."/>
            <person name="Shaw S."/>
            <person name="Blin K."/>
            <person name="Weber T."/>
        </authorList>
    </citation>
    <scope>NUCLEOTIDE SEQUENCE</scope>
    <source>
        <strain evidence="12">NBC_01432</strain>
    </source>
</reference>
<keyword evidence="3 12" id="KW-0378">Hydrolase</keyword>
<dbReference type="PROSITE" id="PS51192">
    <property type="entry name" value="HELICASE_ATP_BIND_1"/>
    <property type="match status" value="1"/>
</dbReference>
<dbReference type="SUPFAM" id="SSF53271">
    <property type="entry name" value="PRTase-like"/>
    <property type="match status" value="1"/>
</dbReference>
<comment type="catalytic activity">
    <reaction evidence="8">
        <text>Couples ATP hydrolysis with the unwinding of duplex DNA by translocating in the 3'-5' direction.</text>
        <dbReference type="EC" id="5.6.2.4"/>
    </reaction>
</comment>
<evidence type="ECO:0000313" key="13">
    <source>
        <dbReference type="Proteomes" id="UP001432209"/>
    </source>
</evidence>
<dbReference type="GO" id="GO:0003678">
    <property type="term" value="F:DNA helicase activity"/>
    <property type="evidence" value="ECO:0007669"/>
    <property type="project" value="UniProtKB-EC"/>
</dbReference>
<comment type="similarity">
    <text evidence="1">Belongs to the helicase family. RecQ subfamily.</text>
</comment>
<gene>
    <name evidence="12" type="ORF">OG442_10440</name>
</gene>
<dbReference type="Proteomes" id="UP001432209">
    <property type="component" value="Chromosome"/>
</dbReference>
<dbReference type="Pfam" id="PF00271">
    <property type="entry name" value="Helicase_C"/>
    <property type="match status" value="1"/>
</dbReference>
<keyword evidence="6" id="KW-0238">DNA-binding</keyword>
<dbReference type="PANTHER" id="PTHR13710:SF105">
    <property type="entry name" value="ATP-DEPENDENT DNA HELICASE Q1"/>
    <property type="match status" value="1"/>
</dbReference>
<keyword evidence="5" id="KW-0067">ATP-binding</keyword>
<dbReference type="EMBL" id="CP109495">
    <property type="protein sequence ID" value="WUX51924.1"/>
    <property type="molecule type" value="Genomic_DNA"/>
</dbReference>
<dbReference type="InterPro" id="IPR000836">
    <property type="entry name" value="PRTase_dom"/>
</dbReference>
<evidence type="ECO:0000256" key="6">
    <source>
        <dbReference type="ARBA" id="ARBA00023125"/>
    </source>
</evidence>
<name>A0ABZ2A1X5_STRNV</name>
<feature type="domain" description="Helicase C-terminal" evidence="11">
    <location>
        <begin position="244"/>
        <end position="394"/>
    </location>
</feature>
<evidence type="ECO:0000256" key="2">
    <source>
        <dbReference type="ARBA" id="ARBA00022741"/>
    </source>
</evidence>
<dbReference type="InterPro" id="IPR001650">
    <property type="entry name" value="Helicase_C-like"/>
</dbReference>
<evidence type="ECO:0000256" key="7">
    <source>
        <dbReference type="ARBA" id="ARBA00023235"/>
    </source>
</evidence>
<dbReference type="GO" id="GO:0016787">
    <property type="term" value="F:hydrolase activity"/>
    <property type="evidence" value="ECO:0007669"/>
    <property type="project" value="UniProtKB-KW"/>
</dbReference>
<evidence type="ECO:0000259" key="11">
    <source>
        <dbReference type="PROSITE" id="PS51194"/>
    </source>
</evidence>
<dbReference type="InterPro" id="IPR004589">
    <property type="entry name" value="DNA_helicase_ATP-dep_RecQ"/>
</dbReference>
<dbReference type="RefSeq" id="WP_329075619.1">
    <property type="nucleotide sequence ID" value="NZ_CP109495.1"/>
</dbReference>
<accession>A0ABZ2A1X5</accession>
<keyword evidence="4 12" id="KW-0347">Helicase</keyword>
<dbReference type="EC" id="5.6.2.4" evidence="9"/>
<evidence type="ECO:0000313" key="12">
    <source>
        <dbReference type="EMBL" id="WUX51924.1"/>
    </source>
</evidence>
<protein>
    <recommendedName>
        <fullName evidence="9">DNA 3'-5' helicase</fullName>
        <ecNumber evidence="9">5.6.2.4</ecNumber>
    </recommendedName>
</protein>
<organism evidence="12 13">
    <name type="scientific">Streptomyces niveus</name>
    <name type="common">Streptomyces spheroides</name>
    <dbReference type="NCBI Taxonomy" id="193462"/>
    <lineage>
        <taxon>Bacteria</taxon>
        <taxon>Bacillati</taxon>
        <taxon>Actinomycetota</taxon>
        <taxon>Actinomycetes</taxon>
        <taxon>Kitasatosporales</taxon>
        <taxon>Streptomycetaceae</taxon>
        <taxon>Streptomyces</taxon>
    </lineage>
</organism>
<dbReference type="PANTHER" id="PTHR13710">
    <property type="entry name" value="DNA HELICASE RECQ FAMILY MEMBER"/>
    <property type="match status" value="1"/>
</dbReference>
<dbReference type="SUPFAM" id="SSF52540">
    <property type="entry name" value="P-loop containing nucleoside triphosphate hydrolases"/>
    <property type="match status" value="1"/>
</dbReference>
<dbReference type="InterPro" id="IPR029057">
    <property type="entry name" value="PRTase-like"/>
</dbReference>
<dbReference type="Pfam" id="PF00270">
    <property type="entry name" value="DEAD"/>
    <property type="match status" value="1"/>
</dbReference>
<dbReference type="InterPro" id="IPR011545">
    <property type="entry name" value="DEAD/DEAH_box_helicase_dom"/>
</dbReference>
<dbReference type="InterPro" id="IPR014001">
    <property type="entry name" value="Helicase_ATP-bd"/>
</dbReference>
<evidence type="ECO:0000256" key="4">
    <source>
        <dbReference type="ARBA" id="ARBA00022806"/>
    </source>
</evidence>
<evidence type="ECO:0000259" key="10">
    <source>
        <dbReference type="PROSITE" id="PS51192"/>
    </source>
</evidence>
<keyword evidence="13" id="KW-1185">Reference proteome</keyword>
<evidence type="ECO:0000256" key="5">
    <source>
        <dbReference type="ARBA" id="ARBA00022840"/>
    </source>
</evidence>
<evidence type="ECO:0000256" key="3">
    <source>
        <dbReference type="ARBA" id="ARBA00022801"/>
    </source>
</evidence>
<keyword evidence="2" id="KW-0547">Nucleotide-binding</keyword>